<gene>
    <name evidence="10" type="ORF">RJ641_004898</name>
</gene>
<evidence type="ECO:0000313" key="10">
    <source>
        <dbReference type="EMBL" id="KAK6928693.1"/>
    </source>
</evidence>
<feature type="non-terminal residue" evidence="10">
    <location>
        <position position="255"/>
    </location>
</feature>
<evidence type="ECO:0000256" key="2">
    <source>
        <dbReference type="ARBA" id="ARBA00004370"/>
    </source>
</evidence>
<comment type="caution">
    <text evidence="10">The sequence shown here is derived from an EMBL/GenBank/DDBJ whole genome shotgun (WGS) entry which is preliminary data.</text>
</comment>
<evidence type="ECO:0000256" key="5">
    <source>
        <dbReference type="ARBA" id="ARBA00022723"/>
    </source>
</evidence>
<dbReference type="InterPro" id="IPR001128">
    <property type="entry name" value="Cyt_P450"/>
</dbReference>
<keyword evidence="4" id="KW-0349">Heme</keyword>
<dbReference type="Proteomes" id="UP001370490">
    <property type="component" value="Unassembled WGS sequence"/>
</dbReference>
<dbReference type="Gene3D" id="1.10.630.10">
    <property type="entry name" value="Cytochrome P450"/>
    <property type="match status" value="2"/>
</dbReference>
<evidence type="ECO:0000256" key="4">
    <source>
        <dbReference type="ARBA" id="ARBA00022617"/>
    </source>
</evidence>
<dbReference type="GO" id="GO:0016705">
    <property type="term" value="F:oxidoreductase activity, acting on paired donors, with incorporation or reduction of molecular oxygen"/>
    <property type="evidence" value="ECO:0007669"/>
    <property type="project" value="InterPro"/>
</dbReference>
<dbReference type="SUPFAM" id="SSF48264">
    <property type="entry name" value="Cytochrome P450"/>
    <property type="match status" value="1"/>
</dbReference>
<keyword evidence="8" id="KW-0503">Monooxygenase</keyword>
<keyword evidence="11" id="KW-1185">Reference proteome</keyword>
<dbReference type="PRINTS" id="PR00463">
    <property type="entry name" value="EP450I"/>
</dbReference>
<organism evidence="10 11">
    <name type="scientific">Dillenia turbinata</name>
    <dbReference type="NCBI Taxonomy" id="194707"/>
    <lineage>
        <taxon>Eukaryota</taxon>
        <taxon>Viridiplantae</taxon>
        <taxon>Streptophyta</taxon>
        <taxon>Embryophyta</taxon>
        <taxon>Tracheophyta</taxon>
        <taxon>Spermatophyta</taxon>
        <taxon>Magnoliopsida</taxon>
        <taxon>eudicotyledons</taxon>
        <taxon>Gunneridae</taxon>
        <taxon>Pentapetalae</taxon>
        <taxon>Dilleniales</taxon>
        <taxon>Dilleniaceae</taxon>
        <taxon>Dillenia</taxon>
    </lineage>
</organism>
<evidence type="ECO:0000256" key="3">
    <source>
        <dbReference type="ARBA" id="ARBA00010617"/>
    </source>
</evidence>
<dbReference type="GO" id="GO:0005506">
    <property type="term" value="F:iron ion binding"/>
    <property type="evidence" value="ECO:0007669"/>
    <property type="project" value="InterPro"/>
</dbReference>
<keyword evidence="7" id="KW-0408">Iron</keyword>
<evidence type="ECO:0000256" key="7">
    <source>
        <dbReference type="ARBA" id="ARBA00023004"/>
    </source>
</evidence>
<accession>A0AAN8VJ95</accession>
<dbReference type="GO" id="GO:0016020">
    <property type="term" value="C:membrane"/>
    <property type="evidence" value="ECO:0007669"/>
    <property type="project" value="UniProtKB-SubCell"/>
</dbReference>
<evidence type="ECO:0000313" key="11">
    <source>
        <dbReference type="Proteomes" id="UP001370490"/>
    </source>
</evidence>
<evidence type="ECO:0000256" key="8">
    <source>
        <dbReference type="ARBA" id="ARBA00023033"/>
    </source>
</evidence>
<proteinExistence type="inferred from homology"/>
<protein>
    <submittedName>
        <fullName evidence="10">Cytochrome P450</fullName>
    </submittedName>
</protein>
<dbReference type="GO" id="GO:0004497">
    <property type="term" value="F:monooxygenase activity"/>
    <property type="evidence" value="ECO:0007669"/>
    <property type="project" value="UniProtKB-KW"/>
</dbReference>
<dbReference type="Pfam" id="PF00067">
    <property type="entry name" value="p450"/>
    <property type="match status" value="2"/>
</dbReference>
<dbReference type="AlphaFoldDB" id="A0AAN8VJ95"/>
<keyword evidence="6" id="KW-0560">Oxidoreductase</keyword>
<comment type="cofactor">
    <cofactor evidence="1">
        <name>heme</name>
        <dbReference type="ChEBI" id="CHEBI:30413"/>
    </cofactor>
</comment>
<comment type="subcellular location">
    <subcellularLocation>
        <location evidence="2">Membrane</location>
    </subcellularLocation>
</comment>
<comment type="similarity">
    <text evidence="3">Belongs to the cytochrome P450 family.</text>
</comment>
<keyword evidence="5" id="KW-0479">Metal-binding</keyword>
<keyword evidence="9" id="KW-0472">Membrane</keyword>
<reference evidence="10 11" key="1">
    <citation type="submission" date="2023-12" db="EMBL/GenBank/DDBJ databases">
        <title>A high-quality genome assembly for Dillenia turbinata (Dilleniales).</title>
        <authorList>
            <person name="Chanderbali A."/>
        </authorList>
    </citation>
    <scope>NUCLEOTIDE SEQUENCE [LARGE SCALE GENOMIC DNA]</scope>
    <source>
        <strain evidence="10">LSX21</strain>
        <tissue evidence="10">Leaf</tissue>
    </source>
</reference>
<sequence length="255" mass="29208">MKQRGAVKESFELAANLCFGDVLGPLKELGLWLYGNQAIDVTRRYNEIFEMVTGKHERERGRERGREREEKDLMGVLSDVHHNDEAEFKITGTHIKADMFIAGTDTSAEATQWAMAVLINHPDVFNKVREEIESVVGRTTLVEESYQTFLIYKQKKHRDYILPLRSLLENAVDIAKWEALMYLQKTAVAINLYAIMKDPDVWNDPNEFHPERFLISSSEQQSQLWFSVLNGKSGDKGKVDVEFGPGMSLRMAKPL</sequence>
<evidence type="ECO:0000256" key="1">
    <source>
        <dbReference type="ARBA" id="ARBA00001971"/>
    </source>
</evidence>
<evidence type="ECO:0000256" key="9">
    <source>
        <dbReference type="ARBA" id="ARBA00023136"/>
    </source>
</evidence>
<dbReference type="PANTHER" id="PTHR47943:SF8">
    <property type="entry name" value="CYTOCHROME P450"/>
    <property type="match status" value="1"/>
</dbReference>
<dbReference type="GO" id="GO:0020037">
    <property type="term" value="F:heme binding"/>
    <property type="evidence" value="ECO:0007669"/>
    <property type="project" value="InterPro"/>
</dbReference>
<evidence type="ECO:0000256" key="6">
    <source>
        <dbReference type="ARBA" id="ARBA00023002"/>
    </source>
</evidence>
<dbReference type="InterPro" id="IPR036396">
    <property type="entry name" value="Cyt_P450_sf"/>
</dbReference>
<dbReference type="EMBL" id="JBAMMX010000013">
    <property type="protein sequence ID" value="KAK6928693.1"/>
    <property type="molecule type" value="Genomic_DNA"/>
</dbReference>
<name>A0AAN8VJ95_9MAGN</name>
<dbReference type="InterPro" id="IPR002401">
    <property type="entry name" value="Cyt_P450_E_grp-I"/>
</dbReference>
<dbReference type="PANTHER" id="PTHR47943">
    <property type="entry name" value="CYTOCHROME P450 93A3-LIKE"/>
    <property type="match status" value="1"/>
</dbReference>